<dbReference type="AlphaFoldDB" id="A0A124FXH7"/>
<dbReference type="Proteomes" id="UP000053860">
    <property type="component" value="Unassembled WGS sequence"/>
</dbReference>
<protein>
    <submittedName>
        <fullName evidence="1">Uncharacterized protein</fullName>
    </submittedName>
</protein>
<evidence type="ECO:0000313" key="1">
    <source>
        <dbReference type="EMBL" id="KUK78086.1"/>
    </source>
</evidence>
<accession>A0A124FXH7</accession>
<sequence>IIQGDNNWDIPNGENDPVVESANYRFTINLNNNTVHIEKVTL</sequence>
<evidence type="ECO:0000313" key="2">
    <source>
        <dbReference type="Proteomes" id="UP000053860"/>
    </source>
</evidence>
<dbReference type="EMBL" id="LGGN01000074">
    <property type="protein sequence ID" value="KUK78086.1"/>
    <property type="molecule type" value="Genomic_DNA"/>
</dbReference>
<organism evidence="1 2">
    <name type="scientific">Proteiniphilum acetatigenes</name>
    <dbReference type="NCBI Taxonomy" id="294710"/>
    <lineage>
        <taxon>Bacteria</taxon>
        <taxon>Pseudomonadati</taxon>
        <taxon>Bacteroidota</taxon>
        <taxon>Bacteroidia</taxon>
        <taxon>Bacteroidales</taxon>
        <taxon>Dysgonomonadaceae</taxon>
        <taxon>Proteiniphilum</taxon>
    </lineage>
</organism>
<reference evidence="2" key="1">
    <citation type="journal article" date="2015" name="MBio">
        <title>Genome-Resolved Metagenomic Analysis Reveals Roles for Candidate Phyla and Other Microbial Community Members in Biogeochemical Transformations in Oil Reservoirs.</title>
        <authorList>
            <person name="Hu P."/>
            <person name="Tom L."/>
            <person name="Singh A."/>
            <person name="Thomas B.C."/>
            <person name="Baker B.J."/>
            <person name="Piceno Y.M."/>
            <person name="Andersen G.L."/>
            <person name="Banfield J.F."/>
        </authorList>
    </citation>
    <scope>NUCLEOTIDE SEQUENCE [LARGE SCALE GENOMIC DNA]</scope>
</reference>
<feature type="non-terminal residue" evidence="1">
    <location>
        <position position="1"/>
    </location>
</feature>
<dbReference type="eggNOG" id="ENOG502ZAA3">
    <property type="taxonomic scope" value="Bacteria"/>
</dbReference>
<proteinExistence type="predicted"/>
<name>A0A124FXH7_9BACT</name>
<dbReference type="STRING" id="1123008.GCA_000380985_01848"/>
<gene>
    <name evidence="1" type="ORF">XD92_0534</name>
</gene>
<comment type="caution">
    <text evidence="1">The sequence shown here is derived from an EMBL/GenBank/DDBJ whole genome shotgun (WGS) entry which is preliminary data.</text>
</comment>